<dbReference type="SUPFAM" id="SSF51735">
    <property type="entry name" value="NAD(P)-binding Rossmann-fold domains"/>
    <property type="match status" value="1"/>
</dbReference>
<protein>
    <submittedName>
        <fullName evidence="2">SDR family oxidoreductase</fullName>
    </submittedName>
</protein>
<organism evidence="2 3">
    <name type="scientific">Microbacterium panaciterrae</name>
    <dbReference type="NCBI Taxonomy" id="985759"/>
    <lineage>
        <taxon>Bacteria</taxon>
        <taxon>Bacillati</taxon>
        <taxon>Actinomycetota</taxon>
        <taxon>Actinomycetes</taxon>
        <taxon>Micrococcales</taxon>
        <taxon>Microbacteriaceae</taxon>
        <taxon>Microbacterium</taxon>
    </lineage>
</organism>
<accession>A0ABP8PSC1</accession>
<proteinExistence type="predicted"/>
<dbReference type="InterPro" id="IPR052718">
    <property type="entry name" value="NmrA-type_oxidoreductase"/>
</dbReference>
<dbReference type="Gene3D" id="3.40.50.720">
    <property type="entry name" value="NAD(P)-binding Rossmann-like Domain"/>
    <property type="match status" value="1"/>
</dbReference>
<dbReference type="CDD" id="cd05269">
    <property type="entry name" value="TMR_SDR_a"/>
    <property type="match status" value="1"/>
</dbReference>
<reference evidence="3" key="1">
    <citation type="journal article" date="2019" name="Int. J. Syst. Evol. Microbiol.">
        <title>The Global Catalogue of Microorganisms (GCM) 10K type strain sequencing project: providing services to taxonomists for standard genome sequencing and annotation.</title>
        <authorList>
            <consortium name="The Broad Institute Genomics Platform"/>
            <consortium name="The Broad Institute Genome Sequencing Center for Infectious Disease"/>
            <person name="Wu L."/>
            <person name="Ma J."/>
        </authorList>
    </citation>
    <scope>NUCLEOTIDE SEQUENCE [LARGE SCALE GENOMIC DNA]</scope>
    <source>
        <strain evidence="3">JCM 17839</strain>
    </source>
</reference>
<keyword evidence="3" id="KW-1185">Reference proteome</keyword>
<dbReference type="Gene3D" id="3.90.25.10">
    <property type="entry name" value="UDP-galactose 4-epimerase, domain 1"/>
    <property type="match status" value="1"/>
</dbReference>
<dbReference type="Proteomes" id="UP001500731">
    <property type="component" value="Unassembled WGS sequence"/>
</dbReference>
<dbReference type="Pfam" id="PF13460">
    <property type="entry name" value="NAD_binding_10"/>
    <property type="match status" value="1"/>
</dbReference>
<dbReference type="InterPro" id="IPR036291">
    <property type="entry name" value="NAD(P)-bd_dom_sf"/>
</dbReference>
<name>A0ABP8PSC1_9MICO</name>
<dbReference type="PANTHER" id="PTHR47129:SF1">
    <property type="entry name" value="NMRA-LIKE DOMAIN-CONTAINING PROTEIN"/>
    <property type="match status" value="1"/>
</dbReference>
<gene>
    <name evidence="2" type="ORF">GCM10023171_35390</name>
</gene>
<evidence type="ECO:0000313" key="2">
    <source>
        <dbReference type="EMBL" id="GAA4491449.1"/>
    </source>
</evidence>
<dbReference type="EMBL" id="BAABGP010000024">
    <property type="protein sequence ID" value="GAA4491449.1"/>
    <property type="molecule type" value="Genomic_DNA"/>
</dbReference>
<comment type="caution">
    <text evidence="2">The sequence shown here is derived from an EMBL/GenBank/DDBJ whole genome shotgun (WGS) entry which is preliminary data.</text>
</comment>
<evidence type="ECO:0000313" key="3">
    <source>
        <dbReference type="Proteomes" id="UP001500731"/>
    </source>
</evidence>
<dbReference type="RefSeq" id="WP_345188781.1">
    <property type="nucleotide sequence ID" value="NZ_BAABGP010000024.1"/>
</dbReference>
<evidence type="ECO:0000259" key="1">
    <source>
        <dbReference type="Pfam" id="PF13460"/>
    </source>
</evidence>
<dbReference type="PANTHER" id="PTHR47129">
    <property type="entry name" value="QUINONE OXIDOREDUCTASE 2"/>
    <property type="match status" value="1"/>
</dbReference>
<feature type="domain" description="NAD(P)-binding" evidence="1">
    <location>
        <begin position="8"/>
        <end position="181"/>
    </location>
</feature>
<dbReference type="InterPro" id="IPR016040">
    <property type="entry name" value="NAD(P)-bd_dom"/>
</dbReference>
<sequence length="281" mass="30544">MTTLAVTGATGVLGRFVAQELADRGLQQRLLARTPAKAPNLPGATVHRFAYDARDETAAALDGVDILFMVSASESAERLEQHRIFVDTAATAGVKHIVYTSFFGASPTATFTLARDHDITEKYIAATGVGYTFLRDNLYLDFMDALVGDDDVIRGPAGAGRVSAVARIDIAQAAVTVLTDPEAHAHKTYDLTGRESLTMTEIAKILSAHRGSPVSFHNETIEEAYESRKRWDEPQWQYDAWVSTYTAIAEGEMARISPHLEQLLGHPPLTLREFLAGAPAS</sequence>